<reference evidence="2 3" key="1">
    <citation type="submission" date="2021-01" db="EMBL/GenBank/DDBJ databases">
        <title>Whole genome shotgun sequence of Actinoplanes deccanensis NBRC 13994.</title>
        <authorList>
            <person name="Komaki H."/>
            <person name="Tamura T."/>
        </authorList>
    </citation>
    <scope>NUCLEOTIDE SEQUENCE [LARGE SCALE GENOMIC DNA]</scope>
    <source>
        <strain evidence="2 3">NBRC 13994</strain>
    </source>
</reference>
<keyword evidence="3" id="KW-1185">Reference proteome</keyword>
<keyword evidence="1" id="KW-0812">Transmembrane</keyword>
<sequence length="329" mass="36915">MVSAALRGDVRERDRILHRDLAGGWPFAVIPAAFLLAARRRFQPQVDRRMTTRFAWRFVLNAPGADRFLVRDVDTALRVAIGDEYLGDALPAGLGEIMYATLFGLADDLELSDRAAVELLAEAEGQIALAHRQEWAFPDGNVDASILGDAHWRRTRQPYLVAKNWLPARTGDCRPPRTPRSDELRRRAPRTLAGRYVRSFLVHSGQKREVDSDDVPHQDLLRVMRTSFALAAPLYLHPDPDVREIAELVRKAWVPCETSLNSMKAEYLARFATGGRVPLDGITSDDVYLACSLMWVVIAKHWKRDDLLISDLIAGAEEGIAATGYRLTH</sequence>
<feature type="transmembrane region" description="Helical" evidence="1">
    <location>
        <begin position="21"/>
        <end position="38"/>
    </location>
</feature>
<name>A0ABQ3YK69_9ACTN</name>
<comment type="caution">
    <text evidence="2">The sequence shown here is derived from an EMBL/GenBank/DDBJ whole genome shotgun (WGS) entry which is preliminary data.</text>
</comment>
<organism evidence="2 3">
    <name type="scientific">Paractinoplanes deccanensis</name>
    <dbReference type="NCBI Taxonomy" id="113561"/>
    <lineage>
        <taxon>Bacteria</taxon>
        <taxon>Bacillati</taxon>
        <taxon>Actinomycetota</taxon>
        <taxon>Actinomycetes</taxon>
        <taxon>Micromonosporales</taxon>
        <taxon>Micromonosporaceae</taxon>
        <taxon>Paractinoplanes</taxon>
    </lineage>
</organism>
<keyword evidence="1" id="KW-1133">Transmembrane helix</keyword>
<dbReference type="RefSeq" id="WP_203777262.1">
    <property type="nucleotide sequence ID" value="NZ_BOMI01000188.1"/>
</dbReference>
<evidence type="ECO:0000313" key="2">
    <source>
        <dbReference type="EMBL" id="GID80190.1"/>
    </source>
</evidence>
<protein>
    <submittedName>
        <fullName evidence="2">Uncharacterized protein</fullName>
    </submittedName>
</protein>
<dbReference type="Proteomes" id="UP000609879">
    <property type="component" value="Unassembled WGS sequence"/>
</dbReference>
<keyword evidence="1" id="KW-0472">Membrane</keyword>
<evidence type="ECO:0000313" key="3">
    <source>
        <dbReference type="Proteomes" id="UP000609879"/>
    </source>
</evidence>
<dbReference type="EMBL" id="BOMI01000188">
    <property type="protein sequence ID" value="GID80190.1"/>
    <property type="molecule type" value="Genomic_DNA"/>
</dbReference>
<proteinExistence type="predicted"/>
<evidence type="ECO:0000256" key="1">
    <source>
        <dbReference type="SAM" id="Phobius"/>
    </source>
</evidence>
<gene>
    <name evidence="2" type="ORF">Ade02nite_88310</name>
</gene>
<accession>A0ABQ3YK69</accession>